<evidence type="ECO:0000313" key="1">
    <source>
        <dbReference type="EMBL" id="MBX65693.1"/>
    </source>
</evidence>
<dbReference type="EMBL" id="GGEC01085209">
    <property type="protein sequence ID" value="MBX65693.1"/>
    <property type="molecule type" value="Transcribed_RNA"/>
</dbReference>
<reference evidence="1" key="1">
    <citation type="submission" date="2018-02" db="EMBL/GenBank/DDBJ databases">
        <title>Rhizophora mucronata_Transcriptome.</title>
        <authorList>
            <person name="Meera S.P."/>
            <person name="Sreeshan A."/>
            <person name="Augustine A."/>
        </authorList>
    </citation>
    <scope>NUCLEOTIDE SEQUENCE</scope>
    <source>
        <tissue evidence="1">Leaf</tissue>
    </source>
</reference>
<proteinExistence type="predicted"/>
<organism evidence="1">
    <name type="scientific">Rhizophora mucronata</name>
    <name type="common">Asiatic mangrove</name>
    <dbReference type="NCBI Taxonomy" id="61149"/>
    <lineage>
        <taxon>Eukaryota</taxon>
        <taxon>Viridiplantae</taxon>
        <taxon>Streptophyta</taxon>
        <taxon>Embryophyta</taxon>
        <taxon>Tracheophyta</taxon>
        <taxon>Spermatophyta</taxon>
        <taxon>Magnoliopsida</taxon>
        <taxon>eudicotyledons</taxon>
        <taxon>Gunneridae</taxon>
        <taxon>Pentapetalae</taxon>
        <taxon>rosids</taxon>
        <taxon>fabids</taxon>
        <taxon>Malpighiales</taxon>
        <taxon>Rhizophoraceae</taxon>
        <taxon>Rhizophora</taxon>
    </lineage>
</organism>
<accession>A0A2P2QFA5</accession>
<protein>
    <submittedName>
        <fullName evidence="1">Uncharacterized protein</fullName>
    </submittedName>
</protein>
<name>A0A2P2QFA5_RHIMU</name>
<sequence>MKLWSSSHVLLQFQENKICIDSDNMAQDCV</sequence>
<dbReference type="AlphaFoldDB" id="A0A2P2QFA5"/>